<dbReference type="Gramene" id="TraesCS7A03G0105300.1">
    <property type="protein sequence ID" value="TraesCS7A03G0105300.1.CDS1"/>
    <property type="gene ID" value="TraesCS7A03G0105300"/>
</dbReference>
<dbReference type="Gramene" id="TraesNOR7A03G03855320.1">
    <property type="protein sequence ID" value="TraesNOR7A03G03855320.1.CDS1"/>
    <property type="gene ID" value="TraesNOR7A03G03855320"/>
</dbReference>
<name>A0A3B6RBJ0_WHEAT</name>
<keyword evidence="3" id="KW-1185">Reference proteome</keyword>
<dbReference type="PANTHER" id="PTHR35166:SF18">
    <property type="entry name" value="CCD97-LIKE C-TERMINAL DOMAIN-CONTAINING PROTEIN"/>
    <property type="match status" value="1"/>
</dbReference>
<organism evidence="2">
    <name type="scientific">Triticum aestivum</name>
    <name type="common">Wheat</name>
    <dbReference type="NCBI Taxonomy" id="4565"/>
    <lineage>
        <taxon>Eukaryota</taxon>
        <taxon>Viridiplantae</taxon>
        <taxon>Streptophyta</taxon>
        <taxon>Embryophyta</taxon>
        <taxon>Tracheophyta</taxon>
        <taxon>Spermatophyta</taxon>
        <taxon>Magnoliopsida</taxon>
        <taxon>Liliopsida</taxon>
        <taxon>Poales</taxon>
        <taxon>Poaceae</taxon>
        <taxon>BOP clade</taxon>
        <taxon>Pooideae</taxon>
        <taxon>Triticodae</taxon>
        <taxon>Triticeae</taxon>
        <taxon>Triticinae</taxon>
        <taxon>Triticum</taxon>
    </lineage>
</organism>
<proteinExistence type="predicted"/>
<feature type="region of interest" description="Disordered" evidence="1">
    <location>
        <begin position="1"/>
        <end position="82"/>
    </location>
</feature>
<dbReference type="PANTHER" id="PTHR35166">
    <property type="entry name" value="OS05G0193700 PROTEIN-RELATED"/>
    <property type="match status" value="1"/>
</dbReference>
<protein>
    <submittedName>
        <fullName evidence="2">Uncharacterized protein</fullName>
    </submittedName>
</protein>
<dbReference type="Gramene" id="TraesCS7A02G047500.1">
    <property type="protein sequence ID" value="TraesCS7A02G047500.1.cds1"/>
    <property type="gene ID" value="TraesCS7A02G047500"/>
</dbReference>
<reference evidence="2" key="2">
    <citation type="submission" date="2018-10" db="UniProtKB">
        <authorList>
            <consortium name="EnsemblPlants"/>
        </authorList>
    </citation>
    <scope>IDENTIFICATION</scope>
</reference>
<dbReference type="Gramene" id="TraesRN7A0100080400.1">
    <property type="protein sequence ID" value="TraesRN7A0100080400.1"/>
    <property type="gene ID" value="TraesRN7A0100080400"/>
</dbReference>
<evidence type="ECO:0000256" key="1">
    <source>
        <dbReference type="SAM" id="MobiDB-lite"/>
    </source>
</evidence>
<evidence type="ECO:0000313" key="2">
    <source>
        <dbReference type="EnsemblPlants" id="TraesCS7A02G047500.1.cds1"/>
    </source>
</evidence>
<dbReference type="Proteomes" id="UP000019116">
    <property type="component" value="Chromosome 7A"/>
</dbReference>
<feature type="region of interest" description="Disordered" evidence="1">
    <location>
        <begin position="262"/>
        <end position="301"/>
    </location>
</feature>
<dbReference type="EnsemblPlants" id="TraesCS7A02G047500.1">
    <property type="protein sequence ID" value="TraesCS7A02G047500.1.cds1"/>
    <property type="gene ID" value="TraesCS7A02G047500"/>
</dbReference>
<evidence type="ECO:0000313" key="3">
    <source>
        <dbReference type="Proteomes" id="UP000019116"/>
    </source>
</evidence>
<dbReference type="OrthoDB" id="701449at2759"/>
<feature type="compositionally biased region" description="Acidic residues" evidence="1">
    <location>
        <begin position="262"/>
        <end position="288"/>
    </location>
</feature>
<feature type="compositionally biased region" description="Low complexity" evidence="1">
    <location>
        <begin position="60"/>
        <end position="75"/>
    </location>
</feature>
<dbReference type="AlphaFoldDB" id="A0A3B6RBJ0"/>
<accession>A0A3B6RBJ0</accession>
<dbReference type="Gramene" id="TraesMAC7A03G03814520.1">
    <property type="protein sequence ID" value="TraesMAC7A03G03814520.1.CDS1"/>
    <property type="gene ID" value="TraesMAC7A03G03814520"/>
</dbReference>
<dbReference type="Gramene" id="TraesSTA7A03G03808280.1">
    <property type="protein sequence ID" value="TraesSTA7A03G03808280.1.CDS1"/>
    <property type="gene ID" value="TraesSTA7A03G03808280"/>
</dbReference>
<sequence length="301" mass="32953">MAGNKKKKEAAAARKWMMRPCTASKSTEGAAAGGHGPVTRPLPGRKGVAGSSGEQRPEGSSHLSSAAAAGEEPASLDLLKSARREGTVDKMLGEAKLPSVVPKQACANAPVAQAAAAAQGGSKFKRRLTKSEIMTIVALKPEPFPSADYLDGLAEYDRPEWIAEQKRQHEEDAAYFAKMDTEFEVFRQKVINGLKNDGYYEVDEDYLEAREKANEEAMRHPMGLWADMDPRERRLRVATPEERLLLIGDAYIPYVPDEEDEALINLGDDDFSASDEEDDFPPSDEEAGDNAHKRPHLIVSN</sequence>
<reference evidence="2" key="1">
    <citation type="submission" date="2018-08" db="EMBL/GenBank/DDBJ databases">
        <authorList>
            <person name="Rossello M."/>
        </authorList>
    </citation>
    <scope>NUCLEOTIDE SEQUENCE [LARGE SCALE GENOMIC DNA]</scope>
    <source>
        <strain evidence="2">cv. Chinese Spring</strain>
    </source>
</reference>